<gene>
    <name evidence="1" type="ORF">Naga_100213g3</name>
</gene>
<dbReference type="EMBL" id="AZIL01002365">
    <property type="protein sequence ID" value="EWM21755.1"/>
    <property type="molecule type" value="Genomic_DNA"/>
</dbReference>
<keyword evidence="2" id="KW-1185">Reference proteome</keyword>
<organism evidence="1 2">
    <name type="scientific">Nannochloropsis gaditana</name>
    <dbReference type="NCBI Taxonomy" id="72520"/>
    <lineage>
        <taxon>Eukaryota</taxon>
        <taxon>Sar</taxon>
        <taxon>Stramenopiles</taxon>
        <taxon>Ochrophyta</taxon>
        <taxon>Eustigmatophyceae</taxon>
        <taxon>Eustigmatales</taxon>
        <taxon>Monodopsidaceae</taxon>
        <taxon>Nannochloropsis</taxon>
    </lineage>
</organism>
<name>W7T437_9STRA</name>
<dbReference type="AlphaFoldDB" id="W7T437"/>
<evidence type="ECO:0000313" key="1">
    <source>
        <dbReference type="EMBL" id="EWM21755.1"/>
    </source>
</evidence>
<dbReference type="Proteomes" id="UP000019335">
    <property type="component" value="Unassembled WGS sequence"/>
</dbReference>
<reference evidence="1 2" key="1">
    <citation type="journal article" date="2014" name="Mol. Plant">
        <title>Chromosome Scale Genome Assembly and Transcriptome Profiling of Nannochloropsis gaditana in Nitrogen Depletion.</title>
        <authorList>
            <person name="Corteggiani Carpinelli E."/>
            <person name="Telatin A."/>
            <person name="Vitulo N."/>
            <person name="Forcato C."/>
            <person name="D'Angelo M."/>
            <person name="Schiavon R."/>
            <person name="Vezzi A."/>
            <person name="Giacometti G.M."/>
            <person name="Morosinotto T."/>
            <person name="Valle G."/>
        </authorList>
    </citation>
    <scope>NUCLEOTIDE SEQUENCE [LARGE SCALE GENOMIC DNA]</scope>
    <source>
        <strain evidence="1 2">B-31</strain>
    </source>
</reference>
<comment type="caution">
    <text evidence="1">The sequence shown here is derived from an EMBL/GenBank/DDBJ whole genome shotgun (WGS) entry which is preliminary data.</text>
</comment>
<protein>
    <submittedName>
        <fullName evidence="1">Uncharacterized protein</fullName>
    </submittedName>
</protein>
<sequence>MRGRMDVYVSRQELVTNSKSRGKGGASCEEKEAKNVEFPWSVPRWIKCMISSTARTVCTNQAVGLGQTP</sequence>
<evidence type="ECO:0000313" key="2">
    <source>
        <dbReference type="Proteomes" id="UP000019335"/>
    </source>
</evidence>
<accession>W7T437</accession>
<proteinExistence type="predicted"/>